<evidence type="ECO:0000313" key="5">
    <source>
        <dbReference type="Proteomes" id="UP000608850"/>
    </source>
</evidence>
<keyword evidence="2" id="KW-0472">Membrane</keyword>
<keyword evidence="2" id="KW-0812">Transmembrane</keyword>
<sequence>MTARLRRLAAVALAVLIVSSSVASPVVGASTSPTGTAAIDSPDGFSVVAGGSCSYSGLFNFFGINLNDNCGPGAPDTSGASNEVEVYQRASETKSWAETTTAQTNNSLTNLQTTLYASGEARQNAVIENGTTSVPSVNTAVNQSIDQRLSKMQMNQIAAWNQFIQSLINAQNGTSQDVIAVYADGISWSNGPSQDGRTKLSSSLVSNQTLVLANGTEVPVLQLKEVRVSGGSTVHITIRLNEYLSIYGTGTPVDDYGLEAKSVNSNPRIKFALESWQSNWQTLQQKAQIAKENLAATASWKVDAYAAGELDLANATSGLTLAQEYSTSYAETGNLAYARAAAAASGYATPDLDNVSVMNVTEDGFTYTGALFSQSAPDNGTWKLGQTYNASRIDGVQLVATTSGKTHTLTGNFTVTAMKDANGQTLNQTHVRQYDYQTANTSEYRQLQQELNELREEVANQTAGGSGSGSGSGSGGSGPLIIVGLAVVAIGAAAVMQRDN</sequence>
<evidence type="ECO:0000313" key="4">
    <source>
        <dbReference type="EMBL" id="GGN17888.1"/>
    </source>
</evidence>
<dbReference type="Pfam" id="PF26255">
    <property type="entry name" value="Viral_env_HRPV"/>
    <property type="match status" value="1"/>
</dbReference>
<dbReference type="AlphaFoldDB" id="A0A830GAZ8"/>
<feature type="domain" description="Envelope protein N-terminal" evidence="3">
    <location>
        <begin position="76"/>
        <end position="346"/>
    </location>
</feature>
<proteinExistence type="predicted"/>
<name>A0A830GAZ8_9EURY</name>
<dbReference type="OrthoDB" id="293768at2157"/>
<keyword evidence="2" id="KW-1133">Transmembrane helix</keyword>
<protein>
    <recommendedName>
        <fullName evidence="3">Envelope protein N-terminal domain-containing protein</fullName>
    </recommendedName>
</protein>
<dbReference type="RefSeq" id="WP_188878551.1">
    <property type="nucleotide sequence ID" value="NZ_BMOQ01000005.1"/>
</dbReference>
<evidence type="ECO:0000259" key="3">
    <source>
        <dbReference type="Pfam" id="PF26255"/>
    </source>
</evidence>
<dbReference type="Proteomes" id="UP000608850">
    <property type="component" value="Unassembled WGS sequence"/>
</dbReference>
<dbReference type="InterPro" id="IPR058677">
    <property type="entry name" value="ORF4_N"/>
</dbReference>
<reference evidence="4 5" key="1">
    <citation type="journal article" date="2019" name="Int. J. Syst. Evol. Microbiol.">
        <title>The Global Catalogue of Microorganisms (GCM) 10K type strain sequencing project: providing services to taxonomists for standard genome sequencing and annotation.</title>
        <authorList>
            <consortium name="The Broad Institute Genomics Platform"/>
            <consortium name="The Broad Institute Genome Sequencing Center for Infectious Disease"/>
            <person name="Wu L."/>
            <person name="Ma J."/>
        </authorList>
    </citation>
    <scope>NUCLEOTIDE SEQUENCE [LARGE SCALE GENOMIC DNA]</scope>
    <source>
        <strain evidence="4 5">JCM 16331</strain>
    </source>
</reference>
<evidence type="ECO:0000256" key="2">
    <source>
        <dbReference type="SAM" id="Phobius"/>
    </source>
</evidence>
<gene>
    <name evidence="4" type="ORF">GCM10009021_18480</name>
</gene>
<keyword evidence="1" id="KW-0175">Coiled coil</keyword>
<feature type="coiled-coil region" evidence="1">
    <location>
        <begin position="437"/>
        <end position="464"/>
    </location>
</feature>
<dbReference type="EMBL" id="BMOQ01000005">
    <property type="protein sequence ID" value="GGN17888.1"/>
    <property type="molecule type" value="Genomic_DNA"/>
</dbReference>
<feature type="transmembrane region" description="Helical" evidence="2">
    <location>
        <begin position="478"/>
        <end position="496"/>
    </location>
</feature>
<comment type="caution">
    <text evidence="4">The sequence shown here is derived from an EMBL/GenBank/DDBJ whole genome shotgun (WGS) entry which is preliminary data.</text>
</comment>
<accession>A0A830GAZ8</accession>
<keyword evidence="5" id="KW-1185">Reference proteome</keyword>
<organism evidence="4 5">
    <name type="scientific">Halarchaeum nitratireducens</name>
    <dbReference type="NCBI Taxonomy" id="489913"/>
    <lineage>
        <taxon>Archaea</taxon>
        <taxon>Methanobacteriati</taxon>
        <taxon>Methanobacteriota</taxon>
        <taxon>Stenosarchaea group</taxon>
        <taxon>Halobacteria</taxon>
        <taxon>Halobacteriales</taxon>
        <taxon>Halobacteriaceae</taxon>
    </lineage>
</organism>
<evidence type="ECO:0000256" key="1">
    <source>
        <dbReference type="SAM" id="Coils"/>
    </source>
</evidence>